<dbReference type="PANTHER" id="PTHR43825:SF1">
    <property type="entry name" value="TRANSKETOLASE-LIKE PYRIMIDINE-BINDING DOMAIN-CONTAINING PROTEIN"/>
    <property type="match status" value="1"/>
</dbReference>
<dbReference type="InterPro" id="IPR009014">
    <property type="entry name" value="Transketo_C/PFOR_II"/>
</dbReference>
<dbReference type="Proteomes" id="UP000177126">
    <property type="component" value="Unassembled WGS sequence"/>
</dbReference>
<comment type="caution">
    <text evidence="5">The sequence shown here is derived from an EMBL/GenBank/DDBJ whole genome shotgun (WGS) entry which is preliminary data.</text>
</comment>
<dbReference type="PANTHER" id="PTHR43825">
    <property type="entry name" value="PYRUVATE DEHYDROGENASE E1 COMPONENT"/>
    <property type="match status" value="1"/>
</dbReference>
<dbReference type="InterPro" id="IPR051157">
    <property type="entry name" value="PDH/Transketolase"/>
</dbReference>
<proteinExistence type="inferred from homology"/>
<comment type="similarity">
    <text evidence="3">Belongs to the transketolase family.</text>
</comment>
<reference evidence="5 6" key="1">
    <citation type="journal article" date="2016" name="Nat. Commun.">
        <title>Thousands of microbial genomes shed light on interconnected biogeochemical processes in an aquifer system.</title>
        <authorList>
            <person name="Anantharaman K."/>
            <person name="Brown C.T."/>
            <person name="Hug L.A."/>
            <person name="Sharon I."/>
            <person name="Castelle C.J."/>
            <person name="Probst A.J."/>
            <person name="Thomas B.C."/>
            <person name="Singh A."/>
            <person name="Wilkins M.J."/>
            <person name="Karaoz U."/>
            <person name="Brodie E.L."/>
            <person name="Williams K.H."/>
            <person name="Hubbard S.S."/>
            <person name="Banfield J.F."/>
        </authorList>
    </citation>
    <scope>NUCLEOTIDE SEQUENCE [LARGE SCALE GENOMIC DNA]</scope>
</reference>
<dbReference type="Pfam" id="PF00456">
    <property type="entry name" value="Transketolase_N"/>
    <property type="match status" value="1"/>
</dbReference>
<sequence length="761" mass="82637">MYNIFDQNDLDNLKQAEPQRFEYKTEGGAYLDLRGLELASIDGLDTAKINRLARIVRGLAFAAVEGIKSGHPGGSSSKVEQLLAMLFSGVMAFDALMPKNPGRDRVVWSAGHCTPLHHATLALIYNAIEQGGTKADKKFLGFDLPVCLDKFRRCDGPSGHVESEYPLADASTGSSGHGFSCALALAMLQKTNGLDGKVFVLAGDAETEEGISYEARNTIVSMGGDNIIVSLDLNGFGIDGPITDVISTPYLNHWLGLGWNVIEVDGHNVLELAHAYKKARVGFSAKGGSAFGGGNGRPTVVVCHTVKGKEYGQLEGTADSHGTPAPHAEYVEIMKKLGFDIPGVDGQVGEDIKVVLSKITRDDVVYILERLEVDKKMIKPESDLLAKMKTALAGRPLVDYRSVKRPDVLPPELVFKEGESVAIRKATEAFFKWMMGQSAFFYAGSDDLAKSTLTAAAENVYGIVNAKNPLGRGWRFGIAEPNMAMMSATLTQDILPGGFKAMSVFSTYGVFTSMMGNAVRMALINNAVNPATKGFFIMLAAHDGPETGEDGPTHHGLFWMALFDAYPGIKVYKPMDANEAIEMLFYAMVKSEPVAFSVMRPATPVFKRGAGAYGDFTVPQARAAMNGAYVFKPFSNNGQRKVVLAVCAGQVMANILEILPELEQNTDVKIVAVTSPELFVDLRRESPAKADEIFSDEDRKIVITIHNGWSGFLDPFILPADYEKRTLKIDKFLKSGPPTEVYKLAEFDPQGILEQIKKAIE</sequence>
<comment type="cofactor">
    <cofactor evidence="2">
        <name>thiamine diphosphate</name>
        <dbReference type="ChEBI" id="CHEBI:58937"/>
    </cofactor>
</comment>
<feature type="domain" description="Transketolase-like pyrimidine-binding" evidence="4">
    <location>
        <begin position="421"/>
        <end position="605"/>
    </location>
</feature>
<dbReference type="Gene3D" id="3.40.50.970">
    <property type="match status" value="2"/>
</dbReference>
<dbReference type="InterPro" id="IPR005475">
    <property type="entry name" value="Transketolase-like_Pyr-bd"/>
</dbReference>
<dbReference type="SUPFAM" id="SSF52518">
    <property type="entry name" value="Thiamin diphosphate-binding fold (THDP-binding)"/>
    <property type="match status" value="2"/>
</dbReference>
<dbReference type="EMBL" id="MHNF01000023">
    <property type="protein sequence ID" value="OGZ40924.1"/>
    <property type="molecule type" value="Genomic_DNA"/>
</dbReference>
<dbReference type="Pfam" id="PF02779">
    <property type="entry name" value="Transket_pyr"/>
    <property type="match status" value="1"/>
</dbReference>
<comment type="cofactor">
    <cofactor evidence="1">
        <name>Mg(2+)</name>
        <dbReference type="ChEBI" id="CHEBI:18420"/>
    </cofactor>
</comment>
<dbReference type="Gene3D" id="3.40.50.920">
    <property type="match status" value="1"/>
</dbReference>
<dbReference type="InterPro" id="IPR005474">
    <property type="entry name" value="Transketolase_N"/>
</dbReference>
<gene>
    <name evidence="5" type="ORF">A3B04_01005</name>
</gene>
<evidence type="ECO:0000256" key="2">
    <source>
        <dbReference type="ARBA" id="ARBA00001964"/>
    </source>
</evidence>
<dbReference type="InterPro" id="IPR029061">
    <property type="entry name" value="THDP-binding"/>
</dbReference>
<dbReference type="SUPFAM" id="SSF52922">
    <property type="entry name" value="TK C-terminal domain-like"/>
    <property type="match status" value="1"/>
</dbReference>
<protein>
    <recommendedName>
        <fullName evidence="4">Transketolase-like pyrimidine-binding domain-containing protein</fullName>
    </recommendedName>
</protein>
<name>A0A1G2FS55_9BACT</name>
<organism evidence="5 6">
    <name type="scientific">Candidatus Portnoybacteria bacterium RIFCSPLOWO2_02_FULL_39_11</name>
    <dbReference type="NCBI Taxonomy" id="1802001"/>
    <lineage>
        <taxon>Bacteria</taxon>
        <taxon>Candidatus Portnoyibacteriota</taxon>
    </lineage>
</organism>
<dbReference type="AlphaFoldDB" id="A0A1G2FS55"/>
<evidence type="ECO:0000259" key="4">
    <source>
        <dbReference type="SMART" id="SM00861"/>
    </source>
</evidence>
<accession>A0A1G2FS55</accession>
<evidence type="ECO:0000313" key="5">
    <source>
        <dbReference type="EMBL" id="OGZ40924.1"/>
    </source>
</evidence>
<evidence type="ECO:0000313" key="6">
    <source>
        <dbReference type="Proteomes" id="UP000177126"/>
    </source>
</evidence>
<evidence type="ECO:0000256" key="1">
    <source>
        <dbReference type="ARBA" id="ARBA00001946"/>
    </source>
</evidence>
<evidence type="ECO:0000256" key="3">
    <source>
        <dbReference type="ARBA" id="ARBA00007131"/>
    </source>
</evidence>
<dbReference type="SMART" id="SM00861">
    <property type="entry name" value="Transket_pyr"/>
    <property type="match status" value="1"/>
</dbReference>